<dbReference type="EMBL" id="NUDL01000361">
    <property type="protein sequence ID" value="PEM35473.1"/>
    <property type="molecule type" value="Genomic_DNA"/>
</dbReference>
<dbReference type="PANTHER" id="PTHR33420">
    <property type="entry name" value="FIMBRIAL SUBUNIT ELFA-RELATED"/>
    <property type="match status" value="1"/>
</dbReference>
<dbReference type="Proteomes" id="UP000220621">
    <property type="component" value="Unassembled WGS sequence"/>
</dbReference>
<dbReference type="GO" id="GO:0043709">
    <property type="term" value="P:cell adhesion involved in single-species biofilm formation"/>
    <property type="evidence" value="ECO:0007669"/>
    <property type="project" value="TreeGrafter"/>
</dbReference>
<feature type="domain" description="Fimbrial-type adhesion" evidence="1">
    <location>
        <begin position="4"/>
        <end position="122"/>
    </location>
</feature>
<dbReference type="RefSeq" id="WP_098103726.1">
    <property type="nucleotide sequence ID" value="NZ_NUDL01000361.1"/>
</dbReference>
<evidence type="ECO:0000259" key="1">
    <source>
        <dbReference type="Pfam" id="PF00419"/>
    </source>
</evidence>
<dbReference type="Gene3D" id="2.60.40.1090">
    <property type="entry name" value="Fimbrial-type adhesion domain"/>
    <property type="match status" value="1"/>
</dbReference>
<dbReference type="PANTHER" id="PTHR33420:SF34">
    <property type="entry name" value="MINOR FIMBRIAL SUBUNIT"/>
    <property type="match status" value="1"/>
</dbReference>
<name>A0A2A8B0D6_9BACI</name>
<dbReference type="AlphaFoldDB" id="A0A2A8B0D6"/>
<dbReference type="InterPro" id="IPR008966">
    <property type="entry name" value="Adhesion_dom_sf"/>
</dbReference>
<dbReference type="SUPFAM" id="SSF49401">
    <property type="entry name" value="Bacterial adhesins"/>
    <property type="match status" value="1"/>
</dbReference>
<dbReference type="Pfam" id="PF00419">
    <property type="entry name" value="Fimbrial"/>
    <property type="match status" value="1"/>
</dbReference>
<dbReference type="InterPro" id="IPR036937">
    <property type="entry name" value="Adhesion_dom_fimbrial_sf"/>
</dbReference>
<protein>
    <submittedName>
        <fullName evidence="2">Exotoxin</fullName>
    </submittedName>
</protein>
<feature type="non-terminal residue" evidence="2">
    <location>
        <position position="1"/>
    </location>
</feature>
<comment type="caution">
    <text evidence="2">The sequence shown here is derived from an EMBL/GenBank/DDBJ whole genome shotgun (WGS) entry which is preliminary data.</text>
</comment>
<accession>A0A2A8B0D6</accession>
<dbReference type="InterPro" id="IPR000259">
    <property type="entry name" value="Adhesion_dom_fimbrial"/>
</dbReference>
<dbReference type="GO" id="GO:0009289">
    <property type="term" value="C:pilus"/>
    <property type="evidence" value="ECO:0007669"/>
    <property type="project" value="InterPro"/>
</dbReference>
<organism evidence="2 3">
    <name type="scientific">Bacillus wiedmannii</name>
    <dbReference type="NCBI Taxonomy" id="1890302"/>
    <lineage>
        <taxon>Bacteria</taxon>
        <taxon>Bacillati</taxon>
        <taxon>Bacillota</taxon>
        <taxon>Bacilli</taxon>
        <taxon>Bacillales</taxon>
        <taxon>Bacillaceae</taxon>
        <taxon>Bacillus</taxon>
        <taxon>Bacillus cereus group</taxon>
    </lineage>
</organism>
<proteinExistence type="predicted"/>
<dbReference type="InterPro" id="IPR050263">
    <property type="entry name" value="Bact_Fimbrial_Adh_Pro"/>
</dbReference>
<sequence>NGDRPIEVDFNDVMTTRVDGSTYLTKVEYTLSCPAGAPSKAMKLQVRGTGADFDAKVLKTTQPGLGVQLQDKDLKMPINTWVPFNYAGSTGPELWAVPVKQSGVTLTGGEFTAAATMEVAYQ</sequence>
<reference evidence="2 3" key="1">
    <citation type="submission" date="2017-09" db="EMBL/GenBank/DDBJ databases">
        <title>Large-scale bioinformatics analysis of Bacillus genomes uncovers conserved roles of natural products in bacterial physiology.</title>
        <authorList>
            <consortium name="Agbiome Team Llc"/>
            <person name="Bleich R.M."/>
            <person name="Grubbs K.J."/>
            <person name="Santa Maria K.C."/>
            <person name="Allen S.E."/>
            <person name="Farag S."/>
            <person name="Shank E.A."/>
            <person name="Bowers A."/>
        </authorList>
    </citation>
    <scope>NUCLEOTIDE SEQUENCE [LARGE SCALE GENOMIC DNA]</scope>
    <source>
        <strain evidence="2 3">AFS010764</strain>
    </source>
</reference>
<evidence type="ECO:0000313" key="3">
    <source>
        <dbReference type="Proteomes" id="UP000220621"/>
    </source>
</evidence>
<evidence type="ECO:0000313" key="2">
    <source>
        <dbReference type="EMBL" id="PEM35473.1"/>
    </source>
</evidence>
<gene>
    <name evidence="2" type="ORF">CN611_32550</name>
</gene>